<dbReference type="AlphaFoldDB" id="A0A2M7IY44"/>
<feature type="domain" description="Serine aminopeptidase S33" evidence="2">
    <location>
        <begin position="17"/>
        <end position="234"/>
    </location>
</feature>
<evidence type="ECO:0000313" key="4">
    <source>
        <dbReference type="Proteomes" id="UP000230505"/>
    </source>
</evidence>
<name>A0A2M7IY44_9BACT</name>
<dbReference type="PIRSF" id="PIRSF017388">
    <property type="entry name" value="Esterase_lipase"/>
    <property type="match status" value="1"/>
</dbReference>
<dbReference type="InterPro" id="IPR012354">
    <property type="entry name" value="Esterase_lipase"/>
</dbReference>
<dbReference type="PANTHER" id="PTHR11614">
    <property type="entry name" value="PHOSPHOLIPASE-RELATED"/>
    <property type="match status" value="1"/>
</dbReference>
<evidence type="ECO:0000259" key="2">
    <source>
        <dbReference type="Pfam" id="PF12146"/>
    </source>
</evidence>
<dbReference type="InterPro" id="IPR029058">
    <property type="entry name" value="AB_hydrolase_fold"/>
</dbReference>
<feature type="active site" description="Charge relay system" evidence="1">
    <location>
        <position position="198"/>
    </location>
</feature>
<dbReference type="EMBL" id="PFHV01000062">
    <property type="protein sequence ID" value="PIX03069.1"/>
    <property type="molecule type" value="Genomic_DNA"/>
</dbReference>
<accession>A0A2M7IY44</accession>
<protein>
    <recommendedName>
        <fullName evidence="2">Serine aminopeptidase S33 domain-containing protein</fullName>
    </recommendedName>
</protein>
<dbReference type="Pfam" id="PF12146">
    <property type="entry name" value="Hydrolase_4"/>
    <property type="match status" value="1"/>
</dbReference>
<dbReference type="SUPFAM" id="SSF53474">
    <property type="entry name" value="alpha/beta-Hydrolases"/>
    <property type="match status" value="1"/>
</dbReference>
<gene>
    <name evidence="3" type="ORF">COZ78_02275</name>
</gene>
<comment type="caution">
    <text evidence="3">The sequence shown here is derived from an EMBL/GenBank/DDBJ whole genome shotgun (WGS) entry which is preliminary data.</text>
</comment>
<dbReference type="InterPro" id="IPR022742">
    <property type="entry name" value="Hydrolase_4"/>
</dbReference>
<organism evidence="3 4">
    <name type="scientific">bacterium (Candidatus Gribaldobacteria) CG_4_8_14_3_um_filter_42_11</name>
    <dbReference type="NCBI Taxonomy" id="2014267"/>
    <lineage>
        <taxon>Bacteria</taxon>
        <taxon>Candidatus Gribaldobacteria</taxon>
    </lineage>
</organism>
<feature type="active site" description="Charge relay system" evidence="1">
    <location>
        <position position="228"/>
    </location>
</feature>
<proteinExistence type="predicted"/>
<sequence length="251" mass="28832">MKGAEPIFIDKKSTVGILMLHGFTSTPCQLKELADFLSDKGFTIYVPLLAGHGTSPKDLMNTTPEDWTNSVINAYLLLKQKVEKVVVVGSSFGGNLAFWLAQKTINDLVGVISFGAPIFLRFQWFIILRYYLYGRFKTYYHKPPWACQNDEIKEVNEVLYSDIPIKSLKHFLDFIKNETIPNLSKIKLPILINHAKADPLALPKGARYIYDHIGSDIKELYWLNSYRHTTINDKVRDEFFAKVYQFIKTIT</sequence>
<evidence type="ECO:0000313" key="3">
    <source>
        <dbReference type="EMBL" id="PIX03069.1"/>
    </source>
</evidence>
<dbReference type="GO" id="GO:0052689">
    <property type="term" value="F:carboxylic ester hydrolase activity"/>
    <property type="evidence" value="ECO:0007669"/>
    <property type="project" value="InterPro"/>
</dbReference>
<dbReference type="InterPro" id="IPR051044">
    <property type="entry name" value="MAG_DAG_Lipase"/>
</dbReference>
<evidence type="ECO:0000256" key="1">
    <source>
        <dbReference type="PIRSR" id="PIRSR017388-1"/>
    </source>
</evidence>
<dbReference type="Gene3D" id="3.40.50.1820">
    <property type="entry name" value="alpha/beta hydrolase"/>
    <property type="match status" value="1"/>
</dbReference>
<dbReference type="Proteomes" id="UP000230505">
    <property type="component" value="Unassembled WGS sequence"/>
</dbReference>
<reference evidence="4" key="1">
    <citation type="submission" date="2017-09" db="EMBL/GenBank/DDBJ databases">
        <title>Depth-based differentiation of microbial function through sediment-hosted aquifers and enrichment of novel symbionts in the deep terrestrial subsurface.</title>
        <authorList>
            <person name="Probst A.J."/>
            <person name="Ladd B."/>
            <person name="Jarett J.K."/>
            <person name="Geller-Mcgrath D.E."/>
            <person name="Sieber C.M.K."/>
            <person name="Emerson J.B."/>
            <person name="Anantharaman K."/>
            <person name="Thomas B.C."/>
            <person name="Malmstrom R."/>
            <person name="Stieglmeier M."/>
            <person name="Klingl A."/>
            <person name="Woyke T."/>
            <person name="Ryan C.M."/>
            <person name="Banfield J.F."/>
        </authorList>
    </citation>
    <scope>NUCLEOTIDE SEQUENCE [LARGE SCALE GENOMIC DNA]</scope>
</reference>
<feature type="active site" description="Nucleophile" evidence="1">
    <location>
        <position position="91"/>
    </location>
</feature>